<evidence type="ECO:0000256" key="1">
    <source>
        <dbReference type="ARBA" id="ARBA00004571"/>
    </source>
</evidence>
<evidence type="ECO:0000256" key="5">
    <source>
        <dbReference type="ARBA" id="ARBA00022729"/>
    </source>
</evidence>
<dbReference type="Pfam" id="PF03349">
    <property type="entry name" value="Toluene_X"/>
    <property type="match status" value="1"/>
</dbReference>
<evidence type="ECO:0000313" key="8">
    <source>
        <dbReference type="EMBL" id="RMA56670.1"/>
    </source>
</evidence>
<dbReference type="SUPFAM" id="SSF56935">
    <property type="entry name" value="Porins"/>
    <property type="match status" value="1"/>
</dbReference>
<dbReference type="AlphaFoldDB" id="A0A3L9YBE2"/>
<accession>A0A3L9YBE2</accession>
<protein>
    <submittedName>
        <fullName evidence="8">Long-chain fatty acid transport protein</fullName>
    </submittedName>
</protein>
<keyword evidence="3" id="KW-1134">Transmembrane beta strand</keyword>
<dbReference type="OrthoDB" id="9922at2"/>
<evidence type="ECO:0000313" key="9">
    <source>
        <dbReference type="Proteomes" id="UP000271339"/>
    </source>
</evidence>
<keyword evidence="5" id="KW-0732">Signal</keyword>
<evidence type="ECO:0000256" key="7">
    <source>
        <dbReference type="ARBA" id="ARBA00023237"/>
    </source>
</evidence>
<name>A0A3L9YBE2_9FLAO</name>
<dbReference type="PANTHER" id="PTHR35093">
    <property type="entry name" value="OUTER MEMBRANE PROTEIN NMB0088-RELATED"/>
    <property type="match status" value="1"/>
</dbReference>
<dbReference type="GO" id="GO:0015483">
    <property type="term" value="F:long-chain fatty acid transporting porin activity"/>
    <property type="evidence" value="ECO:0007669"/>
    <property type="project" value="TreeGrafter"/>
</dbReference>
<keyword evidence="7" id="KW-0998">Cell outer membrane</keyword>
<comment type="subcellular location">
    <subcellularLocation>
        <location evidence="1">Cell outer membrane</location>
        <topology evidence="1">Multi-pass membrane protein</topology>
    </subcellularLocation>
</comment>
<organism evidence="8 9">
    <name type="scientific">Ulvibacter antarcticus</name>
    <dbReference type="NCBI Taxonomy" id="442714"/>
    <lineage>
        <taxon>Bacteria</taxon>
        <taxon>Pseudomonadati</taxon>
        <taxon>Bacteroidota</taxon>
        <taxon>Flavobacteriia</taxon>
        <taxon>Flavobacteriales</taxon>
        <taxon>Flavobacteriaceae</taxon>
        <taxon>Ulvibacter</taxon>
    </lineage>
</organism>
<comment type="caution">
    <text evidence="8">The sequence shown here is derived from an EMBL/GenBank/DDBJ whole genome shotgun (WGS) entry which is preliminary data.</text>
</comment>
<dbReference type="Proteomes" id="UP000271339">
    <property type="component" value="Unassembled WGS sequence"/>
</dbReference>
<keyword evidence="9" id="KW-1185">Reference proteome</keyword>
<keyword evidence="4" id="KW-0812">Transmembrane</keyword>
<sequence>MKKLLLLAVFALATAVTYAGGYRVSLQGNKSLAMGHTGVAVVNSSELVFFNPAGLVYLENKLSISAGASGVFSNVAYQNETTGASSMTDSPVGTPLYFYASYKATDWLALGVGVYTPYGSSVEYPDDWAGSHLVNNIDLAAIYIQPTISLKFNDKFSVGGGPIFVIGSVNFNRNLSKTLSTIEGERSEVTLDASGVNATGWVASAMFHATDQITIGATYRSEIIMEARDGDATFENIPNSPLTPFPASTTFNADLPLPAEMTVGLSYKFCERFLFAFDFNRTFWDVYDSLDIDFASEDVPDSFNARNYKNNSIYRFGLQYDATKMFTLRAGYYFDESPVQPGYFAPETPRNDSNNFTAGLTVNVGSHLQVDASFLYSHFKEVDASYDYYVDSTNGSTVPFGGKYKTNAFVPGLGLTYKL</sequence>
<dbReference type="RefSeq" id="WP_121908890.1">
    <property type="nucleotide sequence ID" value="NZ_REFC01000017.1"/>
</dbReference>
<reference evidence="8 9" key="1">
    <citation type="submission" date="2018-10" db="EMBL/GenBank/DDBJ databases">
        <title>Genomic Encyclopedia of Archaeal and Bacterial Type Strains, Phase II (KMG-II): from individual species to whole genera.</title>
        <authorList>
            <person name="Goeker M."/>
        </authorList>
    </citation>
    <scope>NUCLEOTIDE SEQUENCE [LARGE SCALE GENOMIC DNA]</scope>
    <source>
        <strain evidence="8 9">DSM 23424</strain>
    </source>
</reference>
<dbReference type="GO" id="GO:0009279">
    <property type="term" value="C:cell outer membrane"/>
    <property type="evidence" value="ECO:0007669"/>
    <property type="project" value="UniProtKB-SubCell"/>
</dbReference>
<evidence type="ECO:0000256" key="3">
    <source>
        <dbReference type="ARBA" id="ARBA00022452"/>
    </source>
</evidence>
<gene>
    <name evidence="8" type="ORF">BXY75_3376</name>
</gene>
<evidence type="ECO:0000256" key="6">
    <source>
        <dbReference type="ARBA" id="ARBA00023136"/>
    </source>
</evidence>
<evidence type="ECO:0000256" key="2">
    <source>
        <dbReference type="ARBA" id="ARBA00008163"/>
    </source>
</evidence>
<keyword evidence="6" id="KW-0472">Membrane</keyword>
<evidence type="ECO:0000256" key="4">
    <source>
        <dbReference type="ARBA" id="ARBA00022692"/>
    </source>
</evidence>
<dbReference type="EMBL" id="REFC01000017">
    <property type="protein sequence ID" value="RMA56670.1"/>
    <property type="molecule type" value="Genomic_DNA"/>
</dbReference>
<dbReference type="PANTHER" id="PTHR35093:SF8">
    <property type="entry name" value="OUTER MEMBRANE PROTEIN NMB0088-RELATED"/>
    <property type="match status" value="1"/>
</dbReference>
<dbReference type="InterPro" id="IPR005017">
    <property type="entry name" value="OMPP1/FadL/TodX"/>
</dbReference>
<proteinExistence type="inferred from homology"/>
<dbReference type="Gene3D" id="2.40.160.60">
    <property type="entry name" value="Outer membrane protein transport protein (OMPP1/FadL/TodX)"/>
    <property type="match status" value="1"/>
</dbReference>
<comment type="similarity">
    <text evidence="2">Belongs to the OmpP1/FadL family.</text>
</comment>